<organism evidence="4 5">
    <name type="scientific">Ginsengibacter hankyongi</name>
    <dbReference type="NCBI Taxonomy" id="2607284"/>
    <lineage>
        <taxon>Bacteria</taxon>
        <taxon>Pseudomonadati</taxon>
        <taxon>Bacteroidota</taxon>
        <taxon>Chitinophagia</taxon>
        <taxon>Chitinophagales</taxon>
        <taxon>Chitinophagaceae</taxon>
        <taxon>Ginsengibacter</taxon>
    </lineage>
</organism>
<evidence type="ECO:0000313" key="5">
    <source>
        <dbReference type="Proteomes" id="UP000326903"/>
    </source>
</evidence>
<evidence type="ECO:0000259" key="3">
    <source>
        <dbReference type="PROSITE" id="PS51201"/>
    </source>
</evidence>
<protein>
    <submittedName>
        <fullName evidence="4">Potassium channel protein</fullName>
    </submittedName>
</protein>
<dbReference type="PROSITE" id="PS51201">
    <property type="entry name" value="RCK_N"/>
    <property type="match status" value="1"/>
</dbReference>
<dbReference type="PANTHER" id="PTHR43833:SF9">
    <property type="entry name" value="POTASSIUM CHANNEL PROTEIN YUGO-RELATED"/>
    <property type="match status" value="1"/>
</dbReference>
<dbReference type="SUPFAM" id="SSF81324">
    <property type="entry name" value="Voltage-gated potassium channels"/>
    <property type="match status" value="1"/>
</dbReference>
<keyword evidence="2" id="KW-0812">Transmembrane</keyword>
<keyword evidence="2" id="KW-1133">Transmembrane helix</keyword>
<proteinExistence type="predicted"/>
<dbReference type="Gene3D" id="3.30.70.1450">
    <property type="entry name" value="Regulator of K+ conductance, C-terminal domain"/>
    <property type="match status" value="1"/>
</dbReference>
<sequence length="337" mass="37734">MKRVSPFLIWFSVLVLIMLTGVLGFMILENYTFIDALYMTVITIGTIGYSEVKPLSETGKIFNIIFIISSFAIFTYAVSSLTKYIVSGEMASYFKNRKLMNSIDNFSNHVIICGFGRHGEQAAKMLMINKIDFVVIDNVEDHIKNWLEEDKPLVYIHGDATDDEILIKAGIKKAKALLLTLPADADNVFIVLSARPINPQLTIISRAQHKSTVIKLKTAGADHVILPEMIGGSHMATLISKPDVIEFINNLWGDEAESINIESVAYEELPMNLKDRSVYDIINWHSPGVNCLGIKNEDGKFIINPPKETNIYPGMKIILFGTMQQIAVMKNNFGKKI</sequence>
<dbReference type="Pfam" id="PF07885">
    <property type="entry name" value="Ion_trans_2"/>
    <property type="match status" value="1"/>
</dbReference>
<dbReference type="PANTHER" id="PTHR43833">
    <property type="entry name" value="POTASSIUM CHANNEL PROTEIN 2-RELATED-RELATED"/>
    <property type="match status" value="1"/>
</dbReference>
<dbReference type="Proteomes" id="UP000326903">
    <property type="component" value="Unassembled WGS sequence"/>
</dbReference>
<dbReference type="GO" id="GO:0005886">
    <property type="term" value="C:plasma membrane"/>
    <property type="evidence" value="ECO:0007669"/>
    <property type="project" value="UniProtKB-SubCell"/>
</dbReference>
<keyword evidence="4" id="KW-0813">Transport</keyword>
<dbReference type="Gene3D" id="1.10.287.70">
    <property type="match status" value="1"/>
</dbReference>
<dbReference type="AlphaFoldDB" id="A0A5J5IGC7"/>
<feature type="transmembrane region" description="Helical" evidence="2">
    <location>
        <begin position="7"/>
        <end position="27"/>
    </location>
</feature>
<dbReference type="SUPFAM" id="SSF51735">
    <property type="entry name" value="NAD(P)-binding Rossmann-fold domains"/>
    <property type="match status" value="1"/>
</dbReference>
<evidence type="ECO:0000313" key="4">
    <source>
        <dbReference type="EMBL" id="KAA9037184.1"/>
    </source>
</evidence>
<gene>
    <name evidence="4" type="ORF">FW778_17300</name>
</gene>
<dbReference type="InterPro" id="IPR013099">
    <property type="entry name" value="K_chnl_dom"/>
</dbReference>
<name>A0A5J5IGC7_9BACT</name>
<evidence type="ECO:0000256" key="2">
    <source>
        <dbReference type="SAM" id="Phobius"/>
    </source>
</evidence>
<feature type="transmembrane region" description="Helical" evidence="2">
    <location>
        <begin position="33"/>
        <end position="49"/>
    </location>
</feature>
<keyword evidence="4" id="KW-0406">Ion transport</keyword>
<dbReference type="GO" id="GO:0006813">
    <property type="term" value="P:potassium ion transport"/>
    <property type="evidence" value="ECO:0007669"/>
    <property type="project" value="InterPro"/>
</dbReference>
<dbReference type="RefSeq" id="WP_150416112.1">
    <property type="nucleotide sequence ID" value="NZ_VYQF01000006.1"/>
</dbReference>
<dbReference type="InterPro" id="IPR003148">
    <property type="entry name" value="RCK_N"/>
</dbReference>
<keyword evidence="4" id="KW-0407">Ion channel</keyword>
<dbReference type="InterPro" id="IPR050721">
    <property type="entry name" value="Trk_Ktr_HKT_K-transport"/>
</dbReference>
<dbReference type="SUPFAM" id="SSF116726">
    <property type="entry name" value="TrkA C-terminal domain-like"/>
    <property type="match status" value="1"/>
</dbReference>
<dbReference type="InterPro" id="IPR036291">
    <property type="entry name" value="NAD(P)-bd_dom_sf"/>
</dbReference>
<dbReference type="Gene3D" id="3.40.50.720">
    <property type="entry name" value="NAD(P)-binding Rossmann-like Domain"/>
    <property type="match status" value="1"/>
</dbReference>
<dbReference type="InterPro" id="IPR036721">
    <property type="entry name" value="RCK_C_sf"/>
</dbReference>
<feature type="transmembrane region" description="Helical" evidence="2">
    <location>
        <begin position="61"/>
        <end position="79"/>
    </location>
</feature>
<dbReference type="Pfam" id="PF02254">
    <property type="entry name" value="TrkA_N"/>
    <property type="match status" value="1"/>
</dbReference>
<comment type="subcellular location">
    <subcellularLocation>
        <location evidence="1">Cell membrane</location>
        <topology evidence="1">Multi-pass membrane protein</topology>
    </subcellularLocation>
</comment>
<feature type="domain" description="RCK N-terminal" evidence="3">
    <location>
        <begin position="107"/>
        <end position="225"/>
    </location>
</feature>
<keyword evidence="5" id="KW-1185">Reference proteome</keyword>
<dbReference type="EMBL" id="VYQF01000006">
    <property type="protein sequence ID" value="KAA9037184.1"/>
    <property type="molecule type" value="Genomic_DNA"/>
</dbReference>
<reference evidence="4 5" key="1">
    <citation type="submission" date="2019-09" db="EMBL/GenBank/DDBJ databases">
        <title>Draft genome sequence of Ginsengibacter sp. BR5-29.</title>
        <authorList>
            <person name="Im W.-T."/>
        </authorList>
    </citation>
    <scope>NUCLEOTIDE SEQUENCE [LARGE SCALE GENOMIC DNA]</scope>
    <source>
        <strain evidence="4 5">BR5-29</strain>
    </source>
</reference>
<accession>A0A5J5IGC7</accession>
<comment type="caution">
    <text evidence="4">The sequence shown here is derived from an EMBL/GenBank/DDBJ whole genome shotgun (WGS) entry which is preliminary data.</text>
</comment>
<dbReference type="GO" id="GO:0008324">
    <property type="term" value="F:monoatomic cation transmembrane transporter activity"/>
    <property type="evidence" value="ECO:0007669"/>
    <property type="project" value="InterPro"/>
</dbReference>
<evidence type="ECO:0000256" key="1">
    <source>
        <dbReference type="ARBA" id="ARBA00004651"/>
    </source>
</evidence>
<keyword evidence="2" id="KW-0472">Membrane</keyword>